<evidence type="ECO:0000313" key="3">
    <source>
        <dbReference type="EMBL" id="OEL33549.1"/>
    </source>
</evidence>
<name>A0A1E5W7Z9_9POAL</name>
<keyword evidence="1" id="KW-0812">Transmembrane</keyword>
<evidence type="ECO:0000313" key="4">
    <source>
        <dbReference type="Proteomes" id="UP000095767"/>
    </source>
</evidence>
<feature type="transmembrane region" description="Helical" evidence="1">
    <location>
        <begin position="237"/>
        <end position="255"/>
    </location>
</feature>
<feature type="transmembrane region" description="Helical" evidence="1">
    <location>
        <begin position="47"/>
        <end position="67"/>
    </location>
</feature>
<organism evidence="3 4">
    <name type="scientific">Dichanthelium oligosanthes</name>
    <dbReference type="NCBI Taxonomy" id="888268"/>
    <lineage>
        <taxon>Eukaryota</taxon>
        <taxon>Viridiplantae</taxon>
        <taxon>Streptophyta</taxon>
        <taxon>Embryophyta</taxon>
        <taxon>Tracheophyta</taxon>
        <taxon>Spermatophyta</taxon>
        <taxon>Magnoliopsida</taxon>
        <taxon>Liliopsida</taxon>
        <taxon>Poales</taxon>
        <taxon>Poaceae</taxon>
        <taxon>PACMAD clade</taxon>
        <taxon>Panicoideae</taxon>
        <taxon>Panicodae</taxon>
        <taxon>Paniceae</taxon>
        <taxon>Dichantheliinae</taxon>
        <taxon>Dichanthelium</taxon>
    </lineage>
</organism>
<dbReference type="AlphaFoldDB" id="A0A1E5W7Z9"/>
<gene>
    <name evidence="3" type="ORF">BAE44_0005433</name>
</gene>
<feature type="transmembrane region" description="Helical" evidence="1">
    <location>
        <begin position="133"/>
        <end position="151"/>
    </location>
</feature>
<reference evidence="3 4" key="1">
    <citation type="submission" date="2016-09" db="EMBL/GenBank/DDBJ databases">
        <title>The draft genome of Dichanthelium oligosanthes: A C3 panicoid grass species.</title>
        <authorList>
            <person name="Studer A.J."/>
            <person name="Schnable J.C."/>
            <person name="Brutnell T.P."/>
        </authorList>
    </citation>
    <scope>NUCLEOTIDE SEQUENCE [LARGE SCALE GENOMIC DNA]</scope>
    <source>
        <strain evidence="4">cv. Kellogg 1175</strain>
        <tissue evidence="3">Leaf</tissue>
    </source>
</reference>
<evidence type="ECO:0000256" key="1">
    <source>
        <dbReference type="SAM" id="Phobius"/>
    </source>
</evidence>
<dbReference type="InterPro" id="IPR025315">
    <property type="entry name" value="DUF4220"/>
</dbReference>
<feature type="domain" description="DUF4220" evidence="2">
    <location>
        <begin position="50"/>
        <end position="370"/>
    </location>
</feature>
<proteinExistence type="predicted"/>
<evidence type="ECO:0000259" key="2">
    <source>
        <dbReference type="Pfam" id="PF13968"/>
    </source>
</evidence>
<dbReference type="STRING" id="888268.A0A1E5W7Z9"/>
<feature type="transmembrane region" description="Helical" evidence="1">
    <location>
        <begin position="79"/>
        <end position="100"/>
    </location>
</feature>
<accession>A0A1E5W7Z9</accession>
<feature type="transmembrane region" description="Helical" evidence="1">
    <location>
        <begin position="335"/>
        <end position="362"/>
    </location>
</feature>
<keyword evidence="1" id="KW-1133">Transmembrane helix</keyword>
<feature type="transmembrane region" description="Helical" evidence="1">
    <location>
        <begin position="107"/>
        <end position="127"/>
    </location>
</feature>
<feature type="transmembrane region" description="Helical" evidence="1">
    <location>
        <begin position="301"/>
        <end position="323"/>
    </location>
</feature>
<keyword evidence="4" id="KW-1185">Reference proteome</keyword>
<dbReference type="Pfam" id="PF13968">
    <property type="entry name" value="DUF4220"/>
    <property type="match status" value="1"/>
</dbReference>
<dbReference type="OrthoDB" id="689263at2759"/>
<feature type="transmembrane region" description="Helical" evidence="1">
    <location>
        <begin position="15"/>
        <end position="35"/>
    </location>
</feature>
<dbReference type="Proteomes" id="UP000095767">
    <property type="component" value="Unassembled WGS sequence"/>
</dbReference>
<dbReference type="PANTHER" id="PTHR31325">
    <property type="entry name" value="OS01G0798800 PROTEIN-RELATED"/>
    <property type="match status" value="1"/>
</dbReference>
<dbReference type="EMBL" id="LWDX02018383">
    <property type="protein sequence ID" value="OEL33549.1"/>
    <property type="molecule type" value="Genomic_DNA"/>
</dbReference>
<sequence length="571" mass="64236">MSRQKLIHLWNDWQLSSLVLLSLFLQLLFLFTASLRRCMRPSKGSKAYFWGLYNISSPIAIYALGILSRASAGQADADIQAFWAALLLFHLGGVDDFTALSLEDNKLWFRRCFTLAVQAATTAYVFFHYFQDPVFRCFIVPFWFIFLAGIFKCLEQVLAQHQATMEALIGSVLGIPDPGPDYADTMDRVDGILRSGVLPSINNERVNRPNSDSPVTDEVEAEQNKDQQHSLRIIRSAHFLFSIFNVLFADGIFSFKDRQDSQAEFLNRDVHWAFRVVEIELSFVYDRLYTKASVSRTMSGLLIRIASLLLTLAGSLWALFITLGGSPYRLRNRCVTYTLLAGAVITEVVTLASHGFSIWSLVHTGWLEWCSDILLNGLAGHPLNRGARGKPLGQLPVAIVGRIFARELRAGLLSLKRPLSQKLLIRSFWSKYKHTRHVPVSEKLVAFIFDEIREKEKHFNVSEGKRQRKPGEVLDNHNPFTAYRGTYSSKDMARELSNYLFYIMAVHPLMLSPPATMAIKSEGAVSEENAHKFLLKVETPLPASVVKGGQEQVGAVGRVLPRQGARPDHAG</sequence>
<protein>
    <recommendedName>
        <fullName evidence="2">DUF4220 domain-containing protein</fullName>
    </recommendedName>
</protein>
<comment type="caution">
    <text evidence="3">The sequence shown here is derived from an EMBL/GenBank/DDBJ whole genome shotgun (WGS) entry which is preliminary data.</text>
</comment>
<keyword evidence="1" id="KW-0472">Membrane</keyword>